<comment type="caution">
    <text evidence="3">The sequence shown here is derived from an EMBL/GenBank/DDBJ whole genome shotgun (WGS) entry which is preliminary data.</text>
</comment>
<evidence type="ECO:0000259" key="2">
    <source>
        <dbReference type="Pfam" id="PF26604"/>
    </source>
</evidence>
<keyword evidence="4" id="KW-1185">Reference proteome</keyword>
<evidence type="ECO:0000313" key="3">
    <source>
        <dbReference type="EMBL" id="MEE6187708.1"/>
    </source>
</evidence>
<evidence type="ECO:0000313" key="4">
    <source>
        <dbReference type="Proteomes" id="UP001357452"/>
    </source>
</evidence>
<protein>
    <recommendedName>
        <fullName evidence="2">CBU-0592-like domain-containing protein</fullName>
    </recommendedName>
</protein>
<dbReference type="NCBIfam" id="NF047864">
    <property type="entry name" value="CBU_0592_membra"/>
    <property type="match status" value="1"/>
</dbReference>
<dbReference type="InterPro" id="IPR058058">
    <property type="entry name" value="CBU_0592-like"/>
</dbReference>
<keyword evidence="1" id="KW-1133">Transmembrane helix</keyword>
<gene>
    <name evidence="3" type="ORF">V2H41_10535</name>
</gene>
<dbReference type="EMBL" id="JAZGLY010000005">
    <property type="protein sequence ID" value="MEE6187708.1"/>
    <property type="molecule type" value="Genomic_DNA"/>
</dbReference>
<sequence>MIFMLCALLAGFTSASVLGWLGTVFYLIAYFLLSIRKLKANSILYHFMNLAGAIGMIVHAFFLEDHPNIVVNLVWGGIAVMAMIMILSKKN</sequence>
<evidence type="ECO:0000256" key="1">
    <source>
        <dbReference type="SAM" id="Phobius"/>
    </source>
</evidence>
<keyword evidence="1" id="KW-0812">Transmembrane</keyword>
<reference evidence="3 4" key="1">
    <citation type="submission" date="2024-01" db="EMBL/GenBank/DDBJ databases">
        <title>Niabella digestum sp. nov., isolated from waste digestion system.</title>
        <authorList>
            <person name="Zhang L."/>
        </authorList>
    </citation>
    <scope>NUCLEOTIDE SEQUENCE [LARGE SCALE GENOMIC DNA]</scope>
    <source>
        <strain evidence="3 4">A18</strain>
    </source>
</reference>
<name>A0ABU7RI89_9BACT</name>
<feature type="transmembrane region" description="Helical" evidence="1">
    <location>
        <begin position="44"/>
        <end position="63"/>
    </location>
</feature>
<dbReference type="RefSeq" id="WP_330975115.1">
    <property type="nucleotide sequence ID" value="NZ_JAZGLY010000005.1"/>
</dbReference>
<dbReference type="Proteomes" id="UP001357452">
    <property type="component" value="Unassembled WGS sequence"/>
</dbReference>
<accession>A0ABU7RI89</accession>
<keyword evidence="1" id="KW-0472">Membrane</keyword>
<feature type="transmembrane region" description="Helical" evidence="1">
    <location>
        <begin position="12"/>
        <end position="32"/>
    </location>
</feature>
<feature type="domain" description="CBU-0592-like" evidence="2">
    <location>
        <begin position="16"/>
        <end position="89"/>
    </location>
</feature>
<feature type="transmembrane region" description="Helical" evidence="1">
    <location>
        <begin position="69"/>
        <end position="87"/>
    </location>
</feature>
<dbReference type="Pfam" id="PF26604">
    <property type="entry name" value="CBU_0592"/>
    <property type="match status" value="1"/>
</dbReference>
<proteinExistence type="predicted"/>
<organism evidence="3 4">
    <name type="scientific">Niabella digestorum</name>
    <dbReference type="NCBI Taxonomy" id="3117701"/>
    <lineage>
        <taxon>Bacteria</taxon>
        <taxon>Pseudomonadati</taxon>
        <taxon>Bacteroidota</taxon>
        <taxon>Chitinophagia</taxon>
        <taxon>Chitinophagales</taxon>
        <taxon>Chitinophagaceae</taxon>
        <taxon>Niabella</taxon>
    </lineage>
</organism>